<feature type="compositionally biased region" description="Polar residues" evidence="1">
    <location>
        <begin position="217"/>
        <end position="227"/>
    </location>
</feature>
<evidence type="ECO:0000313" key="2">
    <source>
        <dbReference type="EMBL" id="KAJ6636622.1"/>
    </source>
</evidence>
<keyword evidence="3" id="KW-1185">Reference proteome</keyword>
<comment type="caution">
    <text evidence="2">The sequence shown here is derived from an EMBL/GenBank/DDBJ whole genome shotgun (WGS) entry which is preliminary data.</text>
</comment>
<protein>
    <submittedName>
        <fullName evidence="2">Uncharacterized protein</fullName>
    </submittedName>
</protein>
<name>A0A9Q0MUE9_9DIPT</name>
<feature type="compositionally biased region" description="Polar residues" evidence="1">
    <location>
        <begin position="408"/>
        <end position="425"/>
    </location>
</feature>
<feature type="region of interest" description="Disordered" evidence="1">
    <location>
        <begin position="80"/>
        <end position="184"/>
    </location>
</feature>
<dbReference type="AlphaFoldDB" id="A0A9Q0MUE9"/>
<sequence length="689" mass="78394">MNLTKVKADVESGEVCDGDVSEFLIFHQKQPPPELVCNENTKPHKNKASAKCVSLESARRSERLLAALIKNKDEISKTNLKRKAPISSTRQKISKTNVNSSNSDSGRQTRSSKRLNKRIQSETSRVRSKPQNHRNSKDMIKSPDAACMNLTPLNTQTRDLSDVSVDRKTKTDSGEKISAEETSMLDDLNPGLSLVTCTDIQTVPSEEIRNEDKVKQSHQISKTSNEKSNVISSSLEIEEAVESDAESELSIFAPSLTDMLNSPSRQDDFKQSETDKQNVSTDLKTYRIPKIQKIDEEILKIFSQTIRPMPKMVSPIKELRFPLNGAKNNTVRNLNSRWTTVQEDITPIVKRRKTHAFAPTESKCELFTEVTRTIANTNKLPNLRQVLPRFNDGETSSRNSDDSKKRSQTQTDSTSFRNTKNNSLPQGMLVKRRNTMVIIPNHQQTDEYSASIVHSLHSLGQNNDHLDIQQTFKLFGSPCKNFLLKKPCSSVCLYQHELPNSDALLKKMATFNTNTIENIYESFINKYAVTFEQYFPAMCRISINRKLILWLVRLASDSERYKRYDFMQPLYRAFLTLNVNENDALMHILRNFNICSASEFAIKTVRRNPLSFVDVWKMYPRLINYLLLELAKSTNAAELMECINLLEQSGEKIIYINVKNLSSFASAALRAVDDNGKMKIIKILQKLST</sequence>
<feature type="compositionally biased region" description="Basic and acidic residues" evidence="1">
    <location>
        <begin position="206"/>
        <end position="215"/>
    </location>
</feature>
<feature type="region of interest" description="Disordered" evidence="1">
    <location>
        <begin position="382"/>
        <end position="429"/>
    </location>
</feature>
<gene>
    <name evidence="2" type="ORF">Bhyg_15213</name>
</gene>
<proteinExistence type="predicted"/>
<evidence type="ECO:0000256" key="1">
    <source>
        <dbReference type="SAM" id="MobiDB-lite"/>
    </source>
</evidence>
<reference evidence="2" key="1">
    <citation type="submission" date="2022-07" db="EMBL/GenBank/DDBJ databases">
        <authorList>
            <person name="Trinca V."/>
            <person name="Uliana J.V.C."/>
            <person name="Torres T.T."/>
            <person name="Ward R.J."/>
            <person name="Monesi N."/>
        </authorList>
    </citation>
    <scope>NUCLEOTIDE SEQUENCE</scope>
    <source>
        <strain evidence="2">HSMRA1968</strain>
        <tissue evidence="2">Whole embryos</tissue>
    </source>
</reference>
<dbReference type="Proteomes" id="UP001151699">
    <property type="component" value="Chromosome C"/>
</dbReference>
<feature type="compositionally biased region" description="Polar residues" evidence="1">
    <location>
        <begin position="86"/>
        <end position="109"/>
    </location>
</feature>
<accession>A0A9Q0MUE9</accession>
<dbReference type="EMBL" id="WJQU01000004">
    <property type="protein sequence ID" value="KAJ6636622.1"/>
    <property type="molecule type" value="Genomic_DNA"/>
</dbReference>
<feature type="compositionally biased region" description="Basic and acidic residues" evidence="1">
    <location>
        <begin position="159"/>
        <end position="179"/>
    </location>
</feature>
<feature type="region of interest" description="Disordered" evidence="1">
    <location>
        <begin position="206"/>
        <end position="227"/>
    </location>
</feature>
<evidence type="ECO:0000313" key="3">
    <source>
        <dbReference type="Proteomes" id="UP001151699"/>
    </source>
</evidence>
<organism evidence="2 3">
    <name type="scientific">Pseudolycoriella hygida</name>
    <dbReference type="NCBI Taxonomy" id="35572"/>
    <lineage>
        <taxon>Eukaryota</taxon>
        <taxon>Metazoa</taxon>
        <taxon>Ecdysozoa</taxon>
        <taxon>Arthropoda</taxon>
        <taxon>Hexapoda</taxon>
        <taxon>Insecta</taxon>
        <taxon>Pterygota</taxon>
        <taxon>Neoptera</taxon>
        <taxon>Endopterygota</taxon>
        <taxon>Diptera</taxon>
        <taxon>Nematocera</taxon>
        <taxon>Sciaroidea</taxon>
        <taxon>Sciaridae</taxon>
        <taxon>Pseudolycoriella</taxon>
    </lineage>
</organism>